<name>A0A6G9Z930_9NOCA</name>
<protein>
    <submittedName>
        <fullName evidence="1">Uncharacterized protein</fullName>
    </submittedName>
</protein>
<dbReference type="Proteomes" id="UP000500953">
    <property type="component" value="Chromosome"/>
</dbReference>
<proteinExistence type="predicted"/>
<dbReference type="RefSeq" id="WP_167489506.1">
    <property type="nucleotide sequence ID" value="NZ_CP046173.1"/>
</dbReference>
<evidence type="ECO:0000313" key="2">
    <source>
        <dbReference type="Proteomes" id="UP000500953"/>
    </source>
</evidence>
<reference evidence="1 2" key="1">
    <citation type="journal article" date="2019" name="ACS Chem. Biol.">
        <title>Identification and Mobilization of a Cryptic Antibiotic Biosynthesis Gene Locus from a Human-Pathogenic Nocardia Isolate.</title>
        <authorList>
            <person name="Herisse M."/>
            <person name="Ishida K."/>
            <person name="Porter J.L."/>
            <person name="Howden B."/>
            <person name="Hertweck C."/>
            <person name="Stinear T.P."/>
            <person name="Pidot S.J."/>
        </authorList>
    </citation>
    <scope>NUCLEOTIDE SEQUENCE [LARGE SCALE GENOMIC DNA]</scope>
    <source>
        <strain evidence="1 2">AUSMDU00012715</strain>
    </source>
</reference>
<evidence type="ECO:0000313" key="1">
    <source>
        <dbReference type="EMBL" id="QIS22105.1"/>
    </source>
</evidence>
<dbReference type="EMBL" id="CP046173">
    <property type="protein sequence ID" value="QIS22105.1"/>
    <property type="molecule type" value="Genomic_DNA"/>
</dbReference>
<gene>
    <name evidence="1" type="ORF">F6W96_30930</name>
</gene>
<accession>A0A6G9Z930</accession>
<sequence length="71" mass="8022">MTWEQVTLGPSGTSRQLWELAVQKYYEATLLDEEQLDSLRRQFTSGSSMTAQLPAGERISLATTRLTMQGR</sequence>
<dbReference type="AlphaFoldDB" id="A0A6G9Z930"/>
<organism evidence="1 2">
    <name type="scientific">Nocardia terpenica</name>
    <dbReference type="NCBI Taxonomy" id="455432"/>
    <lineage>
        <taxon>Bacteria</taxon>
        <taxon>Bacillati</taxon>
        <taxon>Actinomycetota</taxon>
        <taxon>Actinomycetes</taxon>
        <taxon>Mycobacteriales</taxon>
        <taxon>Nocardiaceae</taxon>
        <taxon>Nocardia</taxon>
    </lineage>
</organism>